<dbReference type="Proteomes" id="UP000199370">
    <property type="component" value="Unassembled WGS sequence"/>
</dbReference>
<proteinExistence type="predicted"/>
<organism evidence="1 2">
    <name type="scientific">Haloarchaeobius iranensis</name>
    <dbReference type="NCBI Taxonomy" id="996166"/>
    <lineage>
        <taxon>Archaea</taxon>
        <taxon>Methanobacteriati</taxon>
        <taxon>Methanobacteriota</taxon>
        <taxon>Stenosarchaea group</taxon>
        <taxon>Halobacteria</taxon>
        <taxon>Halobacteriales</taxon>
        <taxon>Halorubellaceae</taxon>
        <taxon>Haloarchaeobius</taxon>
    </lineage>
</organism>
<protein>
    <recommendedName>
        <fullName evidence="3">LWR-salt protein</fullName>
    </recommendedName>
</protein>
<dbReference type="STRING" id="996166.SAMN05192554_109139"/>
<dbReference type="InterPro" id="IPR049798">
    <property type="entry name" value="LWR_salt"/>
</dbReference>
<dbReference type="OrthoDB" id="202660at2157"/>
<gene>
    <name evidence="1" type="ORF">SAMN05192554_109139</name>
</gene>
<accession>A0A1G9X4W7</accession>
<reference evidence="1 2" key="1">
    <citation type="submission" date="2016-10" db="EMBL/GenBank/DDBJ databases">
        <authorList>
            <person name="de Groot N.N."/>
        </authorList>
    </citation>
    <scope>NUCLEOTIDE SEQUENCE [LARGE SCALE GENOMIC DNA]</scope>
    <source>
        <strain evidence="2">EB21,IBRC-M 10013,KCTC 4048</strain>
    </source>
</reference>
<name>A0A1G9X4W7_9EURY</name>
<dbReference type="RefSeq" id="WP_089733420.1">
    <property type="nucleotide sequence ID" value="NZ_FNIA01000009.1"/>
</dbReference>
<dbReference type="EMBL" id="FNIA01000009">
    <property type="protein sequence ID" value="SDM91415.1"/>
    <property type="molecule type" value="Genomic_DNA"/>
</dbReference>
<keyword evidence="2" id="KW-1185">Reference proteome</keyword>
<evidence type="ECO:0000313" key="2">
    <source>
        <dbReference type="Proteomes" id="UP000199370"/>
    </source>
</evidence>
<sequence length="125" mass="13887">MEAAYVARLRFRLAPDEGRVSVDPATFETTGFWRAAEPGSDGWLFFRDHCWRGEFNEPRHVRTLLSVALGVPVEDATFSELRTDEAYLEALRAAVGEHLDLFNADSTGEALSKYLGSSVHVVDGL</sequence>
<evidence type="ECO:0000313" key="1">
    <source>
        <dbReference type="EMBL" id="SDM91415.1"/>
    </source>
</evidence>
<dbReference type="Pfam" id="PF26423">
    <property type="entry name" value="LWR_salt"/>
    <property type="match status" value="1"/>
</dbReference>
<dbReference type="AlphaFoldDB" id="A0A1G9X4W7"/>
<dbReference type="NCBIfam" id="NF033910">
    <property type="entry name" value="LWR_salt"/>
    <property type="match status" value="1"/>
</dbReference>
<evidence type="ECO:0008006" key="3">
    <source>
        <dbReference type="Google" id="ProtNLM"/>
    </source>
</evidence>